<dbReference type="Proteomes" id="UP000286063">
    <property type="component" value="Unassembled WGS sequence"/>
</dbReference>
<gene>
    <name evidence="1" type="ORF">DXA50_00505</name>
</gene>
<dbReference type="OrthoDB" id="9867991at2"/>
<reference evidence="1 2" key="1">
    <citation type="submission" date="2018-08" db="EMBL/GenBank/DDBJ databases">
        <title>A genome reference for cultivated species of the human gut microbiota.</title>
        <authorList>
            <person name="Zou Y."/>
            <person name="Xue W."/>
            <person name="Luo G."/>
        </authorList>
    </citation>
    <scope>NUCLEOTIDE SEQUENCE [LARGE SCALE GENOMIC DNA]</scope>
    <source>
        <strain evidence="1 2">OF02-7</strain>
    </source>
</reference>
<organism evidence="1 2">
    <name type="scientific">Butyricimonas virosa</name>
    <dbReference type="NCBI Taxonomy" id="544645"/>
    <lineage>
        <taxon>Bacteria</taxon>
        <taxon>Pseudomonadati</taxon>
        <taxon>Bacteroidota</taxon>
        <taxon>Bacteroidia</taxon>
        <taxon>Bacteroidales</taxon>
        <taxon>Odoribacteraceae</taxon>
        <taxon>Butyricimonas</taxon>
    </lineage>
</organism>
<accession>A0A413IU25</accession>
<sequence length="300" mass="32060">MNEINKPQCGQNNGNTGVPECDFLPGRVIGIILTGKGKEYSGEETDDLIETLKKAAQGAAKDRVYPIFRFGTITDNSEDPAAESLGIGYTKTLNDGAYNWTFPLVNGTACYAANLRKFNGDKYNAFLVLDNGLAGVKTKSGGVRGFTMSQFYVPKPVWAGDTTITRYNVTISFPNPSEFVDSLAYIQTTDNIEYEIRGNRECEMIQKSATAESVTVDIVNKCSGQSILSVYGDELADESLWGQGVAVTAVALASGLLKFTGTFKNGDKIAPVGVAELATAGVGGSPEYGIEITPLTVKIP</sequence>
<dbReference type="RefSeq" id="WP_117774513.1">
    <property type="nucleotide sequence ID" value="NZ_QSCR01000001.1"/>
</dbReference>
<dbReference type="EMBL" id="QSCR01000001">
    <property type="protein sequence ID" value="RGY21370.1"/>
    <property type="molecule type" value="Genomic_DNA"/>
</dbReference>
<evidence type="ECO:0000313" key="1">
    <source>
        <dbReference type="EMBL" id="RGY21370.1"/>
    </source>
</evidence>
<name>A0A413IU25_9BACT</name>
<comment type="caution">
    <text evidence="1">The sequence shown here is derived from an EMBL/GenBank/DDBJ whole genome shotgun (WGS) entry which is preliminary data.</text>
</comment>
<proteinExistence type="predicted"/>
<protein>
    <submittedName>
        <fullName evidence="1">Uncharacterized protein</fullName>
    </submittedName>
</protein>
<dbReference type="AlphaFoldDB" id="A0A413IU25"/>
<evidence type="ECO:0000313" key="2">
    <source>
        <dbReference type="Proteomes" id="UP000286063"/>
    </source>
</evidence>